<evidence type="ECO:0000256" key="1">
    <source>
        <dbReference type="SAM" id="MobiDB-lite"/>
    </source>
</evidence>
<name>A0A0D6N548_9PROT</name>
<feature type="region of interest" description="Disordered" evidence="1">
    <location>
        <begin position="1"/>
        <end position="43"/>
    </location>
</feature>
<dbReference type="Pfam" id="PF05258">
    <property type="entry name" value="DciA"/>
    <property type="match status" value="1"/>
</dbReference>
<reference evidence="3 5" key="2">
    <citation type="submission" date="2019-07" db="EMBL/GenBank/DDBJ databases">
        <title>Whole genome shotgun sequence of Acetobacter cibinongensis NBRC 16605.</title>
        <authorList>
            <person name="Hosoyama A."/>
            <person name="Uohara A."/>
            <person name="Ohji S."/>
            <person name="Ichikawa N."/>
        </authorList>
    </citation>
    <scope>NUCLEOTIDE SEQUENCE [LARGE SCALE GENOMIC DNA]</scope>
    <source>
        <strain evidence="3 5">NBRC 16605</strain>
    </source>
</reference>
<organism evidence="2 4">
    <name type="scientific">Acetobacter cibinongensis</name>
    <dbReference type="NCBI Taxonomy" id="146475"/>
    <lineage>
        <taxon>Bacteria</taxon>
        <taxon>Pseudomonadati</taxon>
        <taxon>Pseudomonadota</taxon>
        <taxon>Alphaproteobacteria</taxon>
        <taxon>Acetobacterales</taxon>
        <taxon>Acetobacteraceae</taxon>
        <taxon>Acetobacter</taxon>
    </lineage>
</organism>
<gene>
    <name evidence="2" type="ORF">Abci_017_273</name>
    <name evidence="3" type="ORF">ACI01nite_10170</name>
</gene>
<proteinExistence type="predicted"/>
<sequence>MTKESAPGKMGQTARTTPRAKPATPTRPARSKTEPPSPPPKRAFAARSLASLLPAVTAPAFRRRSPASVQVFTDWADIMGPAHAAVTTPSKLSAGTLTIACAGPVAMELQHLSSTLIARINTWCGHTLVTRLRFVQDPQAGVRLTTSSRRKSLRPAPSCVVPDMEESPLRAALESLGARILQEKQKR</sequence>
<evidence type="ECO:0000313" key="3">
    <source>
        <dbReference type="EMBL" id="GEL58415.1"/>
    </source>
</evidence>
<dbReference type="InterPro" id="IPR007922">
    <property type="entry name" value="DciA-like"/>
</dbReference>
<dbReference type="AlphaFoldDB" id="A0A0D6N548"/>
<dbReference type="Proteomes" id="UP000321891">
    <property type="component" value="Unassembled WGS sequence"/>
</dbReference>
<feature type="compositionally biased region" description="Low complexity" evidence="1">
    <location>
        <begin position="13"/>
        <end position="28"/>
    </location>
</feature>
<protein>
    <submittedName>
        <fullName evidence="2">Uncharacterized protein</fullName>
    </submittedName>
</protein>
<dbReference type="RefSeq" id="WP_048839095.1">
    <property type="nucleotide sequence ID" value="NZ_BAMV01000017.1"/>
</dbReference>
<dbReference type="EMBL" id="BAMV01000017">
    <property type="protein sequence ID" value="GAN61089.1"/>
    <property type="molecule type" value="Genomic_DNA"/>
</dbReference>
<reference evidence="2 4" key="1">
    <citation type="submission" date="2012-11" db="EMBL/GenBank/DDBJ databases">
        <title>Whole genome sequence of Acetobacter cibinongensis 4H-1.</title>
        <authorList>
            <person name="Azuma Y."/>
            <person name="Higashiura N."/>
            <person name="Hirakawa H."/>
            <person name="Matsushita K."/>
        </authorList>
    </citation>
    <scope>NUCLEOTIDE SEQUENCE [LARGE SCALE GENOMIC DNA]</scope>
    <source>
        <strain evidence="2 4">4H-1</strain>
    </source>
</reference>
<dbReference type="STRING" id="1231339.Abci_017_273"/>
<dbReference type="EMBL" id="BJVU01000003">
    <property type="protein sequence ID" value="GEL58415.1"/>
    <property type="molecule type" value="Genomic_DNA"/>
</dbReference>
<evidence type="ECO:0000313" key="5">
    <source>
        <dbReference type="Proteomes" id="UP000321891"/>
    </source>
</evidence>
<evidence type="ECO:0000313" key="4">
    <source>
        <dbReference type="Proteomes" id="UP000032671"/>
    </source>
</evidence>
<accession>A0A0D6N548</accession>
<evidence type="ECO:0000313" key="2">
    <source>
        <dbReference type="EMBL" id="GAN61089.1"/>
    </source>
</evidence>
<dbReference type="Proteomes" id="UP000032671">
    <property type="component" value="Unassembled WGS sequence"/>
</dbReference>
<accession>A0A6N3SM45</accession>
<comment type="caution">
    <text evidence="2">The sequence shown here is derived from an EMBL/GenBank/DDBJ whole genome shotgun (WGS) entry which is preliminary data.</text>
</comment>
<keyword evidence="5" id="KW-1185">Reference proteome</keyword>